<dbReference type="GO" id="GO:0005813">
    <property type="term" value="C:centrosome"/>
    <property type="evidence" value="ECO:0007669"/>
    <property type="project" value="TreeGrafter"/>
</dbReference>
<dbReference type="SUPFAM" id="SSF57903">
    <property type="entry name" value="FYVE/PHD zinc finger"/>
    <property type="match status" value="1"/>
</dbReference>
<organism evidence="6 7">
    <name type="scientific">Achlya hypogyna</name>
    <name type="common">Oomycete</name>
    <name type="synonym">Protoachlya hypogyna</name>
    <dbReference type="NCBI Taxonomy" id="1202772"/>
    <lineage>
        <taxon>Eukaryota</taxon>
        <taxon>Sar</taxon>
        <taxon>Stramenopiles</taxon>
        <taxon>Oomycota</taxon>
        <taxon>Saprolegniomycetes</taxon>
        <taxon>Saprolegniales</taxon>
        <taxon>Achlyaceae</taxon>
        <taxon>Achlya</taxon>
    </lineage>
</organism>
<dbReference type="OrthoDB" id="73840at2759"/>
<dbReference type="GO" id="GO:0000724">
    <property type="term" value="P:double-strand break repair via homologous recombination"/>
    <property type="evidence" value="ECO:0007669"/>
    <property type="project" value="InterPro"/>
</dbReference>
<evidence type="ECO:0000256" key="1">
    <source>
        <dbReference type="ARBA" id="ARBA00022723"/>
    </source>
</evidence>
<dbReference type="SMART" id="SM00064">
    <property type="entry name" value="FYVE"/>
    <property type="match status" value="1"/>
</dbReference>
<name>A0A1V9Y693_ACHHY</name>
<dbReference type="PANTHER" id="PTHR46591">
    <property type="entry name" value="ZINC FINGER FYVE DOMAIN-CONTAINING PROTEIN 26"/>
    <property type="match status" value="1"/>
</dbReference>
<dbReference type="InterPro" id="IPR000306">
    <property type="entry name" value="Znf_FYVE"/>
</dbReference>
<evidence type="ECO:0000313" key="7">
    <source>
        <dbReference type="Proteomes" id="UP000243579"/>
    </source>
</evidence>
<evidence type="ECO:0000256" key="2">
    <source>
        <dbReference type="ARBA" id="ARBA00022771"/>
    </source>
</evidence>
<keyword evidence="7" id="KW-1185">Reference proteome</keyword>
<dbReference type="EMBL" id="JNBR01002826">
    <property type="protein sequence ID" value="OQR81233.1"/>
    <property type="molecule type" value="Genomic_DNA"/>
</dbReference>
<comment type="caution">
    <text evidence="6">The sequence shown here is derived from an EMBL/GenBank/DDBJ whole genome shotgun (WGS) entry which is preliminary data.</text>
</comment>
<dbReference type="Gene3D" id="3.30.40.10">
    <property type="entry name" value="Zinc/RING finger domain, C3HC4 (zinc finger)"/>
    <property type="match status" value="1"/>
</dbReference>
<evidence type="ECO:0000259" key="5">
    <source>
        <dbReference type="PROSITE" id="PS50178"/>
    </source>
</evidence>
<accession>A0A1V9Y693</accession>
<dbReference type="InterPro" id="IPR028730">
    <property type="entry name" value="ZFYVE26"/>
</dbReference>
<evidence type="ECO:0000313" key="6">
    <source>
        <dbReference type="EMBL" id="OQR81233.1"/>
    </source>
</evidence>
<proteinExistence type="predicted"/>
<keyword evidence="3" id="KW-0862">Zinc</keyword>
<dbReference type="Pfam" id="PF01363">
    <property type="entry name" value="FYVE"/>
    <property type="match status" value="1"/>
</dbReference>
<feature type="domain" description="FYVE-type" evidence="5">
    <location>
        <begin position="24"/>
        <end position="84"/>
    </location>
</feature>
<dbReference type="InterPro" id="IPR017455">
    <property type="entry name" value="Znf_FYVE-rel"/>
</dbReference>
<dbReference type="GO" id="GO:0030496">
    <property type="term" value="C:midbody"/>
    <property type="evidence" value="ECO:0007669"/>
    <property type="project" value="TreeGrafter"/>
</dbReference>
<keyword evidence="1" id="KW-0479">Metal-binding</keyword>
<reference evidence="6 7" key="1">
    <citation type="journal article" date="2014" name="Genome Biol. Evol.">
        <title>The secreted proteins of Achlya hypogyna and Thraustotheca clavata identify the ancestral oomycete secretome and reveal gene acquisitions by horizontal gene transfer.</title>
        <authorList>
            <person name="Misner I."/>
            <person name="Blouin N."/>
            <person name="Leonard G."/>
            <person name="Richards T.A."/>
            <person name="Lane C.E."/>
        </authorList>
    </citation>
    <scope>NUCLEOTIDE SEQUENCE [LARGE SCALE GENOMIC DNA]</scope>
    <source>
        <strain evidence="6 7">ATCC 48635</strain>
    </source>
</reference>
<keyword evidence="2 4" id="KW-0863">Zinc-finger</keyword>
<protein>
    <recommendedName>
        <fullName evidence="5">FYVE-type domain-containing protein</fullName>
    </recommendedName>
</protein>
<evidence type="ECO:0000256" key="4">
    <source>
        <dbReference type="PROSITE-ProRule" id="PRU00091"/>
    </source>
</evidence>
<dbReference type="PROSITE" id="PS50178">
    <property type="entry name" value="ZF_FYVE"/>
    <property type="match status" value="1"/>
</dbReference>
<dbReference type="InterPro" id="IPR013083">
    <property type="entry name" value="Znf_RING/FYVE/PHD"/>
</dbReference>
<dbReference type="GO" id="GO:0008270">
    <property type="term" value="F:zinc ion binding"/>
    <property type="evidence" value="ECO:0007669"/>
    <property type="project" value="UniProtKB-KW"/>
</dbReference>
<sequence length="102" mass="11522">MLVPTHSLAVHVNALAPKDQYISNAQRKRCALCLRRFHVFRRRHHCRLCGEVACSNCTQHVTLVLPGMASSTTRSCCKCIDVKCRPLPLGREAELEYWADAT</sequence>
<dbReference type="PANTHER" id="PTHR46591:SF1">
    <property type="entry name" value="ZINC FINGER FYVE DOMAIN-CONTAINING PROTEIN 26"/>
    <property type="match status" value="1"/>
</dbReference>
<dbReference type="STRING" id="1202772.A0A1V9Y693"/>
<dbReference type="GO" id="GO:0000281">
    <property type="term" value="P:mitotic cytokinesis"/>
    <property type="evidence" value="ECO:0007669"/>
    <property type="project" value="InterPro"/>
</dbReference>
<dbReference type="GO" id="GO:0032465">
    <property type="term" value="P:regulation of cytokinesis"/>
    <property type="evidence" value="ECO:0007669"/>
    <property type="project" value="TreeGrafter"/>
</dbReference>
<dbReference type="GO" id="GO:0032266">
    <property type="term" value="F:phosphatidylinositol-3-phosphate binding"/>
    <property type="evidence" value="ECO:0007669"/>
    <property type="project" value="InterPro"/>
</dbReference>
<dbReference type="AlphaFoldDB" id="A0A1V9Y693"/>
<dbReference type="InterPro" id="IPR011011">
    <property type="entry name" value="Znf_FYVE_PHD"/>
</dbReference>
<dbReference type="Proteomes" id="UP000243579">
    <property type="component" value="Unassembled WGS sequence"/>
</dbReference>
<dbReference type="GO" id="GO:0005765">
    <property type="term" value="C:lysosomal membrane"/>
    <property type="evidence" value="ECO:0007669"/>
    <property type="project" value="TreeGrafter"/>
</dbReference>
<evidence type="ECO:0000256" key="3">
    <source>
        <dbReference type="ARBA" id="ARBA00022833"/>
    </source>
</evidence>
<gene>
    <name evidence="6" type="ORF">ACHHYP_16620</name>
</gene>